<sequence>MSTIAPGITLLPYNVSNVNVIDPSLLGRLVKKITEEHGFEPAFATRIMDQALGFLRLCAADPAISYSPSPTVDIGWHTFILFTRDYAAFCERWAGHFIHHSPIDDDSGTSTSAPSTTAAMKAFGIEVDEALWNESASCSGGRPCESHACRSTL</sequence>
<comment type="caution">
    <text evidence="1">The sequence shown here is derived from an EMBL/GenBank/DDBJ whole genome shotgun (WGS) entry which is preliminary data.</text>
</comment>
<dbReference type="OrthoDB" id="5328543at2"/>
<dbReference type="Proteomes" id="UP000014139">
    <property type="component" value="Unassembled WGS sequence"/>
</dbReference>
<dbReference type="RefSeq" id="WP_004559542.1">
    <property type="nucleotide sequence ID" value="NZ_AOUO01000598.1"/>
</dbReference>
<evidence type="ECO:0000313" key="1">
    <source>
        <dbReference type="EMBL" id="EOD63691.1"/>
    </source>
</evidence>
<proteinExistence type="predicted"/>
<dbReference type="EMBL" id="AOUO01000598">
    <property type="protein sequence ID" value="EOD63691.1"/>
    <property type="molecule type" value="Genomic_DNA"/>
</dbReference>
<name>R1HTM6_9PSEU</name>
<dbReference type="AlphaFoldDB" id="R1HTM6"/>
<evidence type="ECO:0000313" key="2">
    <source>
        <dbReference type="Proteomes" id="UP000014139"/>
    </source>
</evidence>
<protein>
    <submittedName>
        <fullName evidence="1">Uncharacterized protein</fullName>
    </submittedName>
</protein>
<organism evidence="1 2">
    <name type="scientific">Amycolatopsis vancoresmycina DSM 44592</name>
    <dbReference type="NCBI Taxonomy" id="1292037"/>
    <lineage>
        <taxon>Bacteria</taxon>
        <taxon>Bacillati</taxon>
        <taxon>Actinomycetota</taxon>
        <taxon>Actinomycetes</taxon>
        <taxon>Pseudonocardiales</taxon>
        <taxon>Pseudonocardiaceae</taxon>
        <taxon>Amycolatopsis</taxon>
    </lineage>
</organism>
<keyword evidence="2" id="KW-1185">Reference proteome</keyword>
<accession>R1HTM6</accession>
<gene>
    <name evidence="1" type="ORF">H480_35718</name>
</gene>
<reference evidence="1 2" key="1">
    <citation type="submission" date="2013-02" db="EMBL/GenBank/DDBJ databases">
        <title>Draft genome sequence of Amycolatopsis vancoresmycina strain DSM 44592T.</title>
        <authorList>
            <person name="Kumar S."/>
            <person name="Kaur N."/>
            <person name="Kaur C."/>
            <person name="Raghava G.P.S."/>
            <person name="Mayilraj S."/>
        </authorList>
    </citation>
    <scope>NUCLEOTIDE SEQUENCE [LARGE SCALE GENOMIC DNA]</scope>
    <source>
        <strain evidence="1 2">DSM 44592</strain>
    </source>
</reference>